<feature type="chain" id="PRO_5001518540" evidence="1">
    <location>
        <begin position="25"/>
        <end position="110"/>
    </location>
</feature>
<accession>A0A023GCN3</accession>
<proteinExistence type="evidence at transcript level"/>
<keyword evidence="1" id="KW-0732">Signal</keyword>
<evidence type="ECO:0000313" key="2">
    <source>
        <dbReference type="EMBL" id="JAC30430.1"/>
    </source>
</evidence>
<feature type="signal peptide" evidence="1">
    <location>
        <begin position="1"/>
        <end position="24"/>
    </location>
</feature>
<sequence>MSRSTATVALLSIALFLLLATTRAGCRAMPAHQAGGAVDGGNAVAPGSNCTKDSRAKAICDECIYVTGARESYEPCCANLNRLQEYCEHFLRYAPDSSVNETATRERRGR</sequence>
<organism evidence="2">
    <name type="scientific">Amblyomma triste</name>
    <name type="common">Neotropical tick</name>
    <dbReference type="NCBI Taxonomy" id="251400"/>
    <lineage>
        <taxon>Eukaryota</taxon>
        <taxon>Metazoa</taxon>
        <taxon>Ecdysozoa</taxon>
        <taxon>Arthropoda</taxon>
        <taxon>Chelicerata</taxon>
        <taxon>Arachnida</taxon>
        <taxon>Acari</taxon>
        <taxon>Parasitiformes</taxon>
        <taxon>Ixodida</taxon>
        <taxon>Ixodoidea</taxon>
        <taxon>Ixodidae</taxon>
        <taxon>Amblyomminae</taxon>
        <taxon>Amblyomma</taxon>
    </lineage>
</organism>
<protein>
    <submittedName>
        <fullName evidence="2">Putative secreted protein</fullName>
    </submittedName>
</protein>
<name>A0A023GCN3_AMBTT</name>
<reference evidence="2" key="1">
    <citation type="submission" date="2014-03" db="EMBL/GenBank/DDBJ databases">
        <title>The sialotranscriptome of Amblyomma triste, Amblyomma parvum and Amblyomma cajennense ticks, uncovered by 454-based RNA-seq.</title>
        <authorList>
            <person name="Garcia G.R."/>
            <person name="Gardinassi L.G."/>
            <person name="Ribeiro J.M."/>
            <person name="Anatriello E."/>
            <person name="Ferreira B.R."/>
            <person name="Moreira H.N."/>
            <person name="Mafra C."/>
            <person name="Olegario M.M."/>
            <person name="Szabo P.J."/>
            <person name="Miranda-Santos I.K."/>
            <person name="Maruyama S.R."/>
        </authorList>
    </citation>
    <scope>NUCLEOTIDE SEQUENCE</scope>
    <source>
        <strain evidence="2">Mato Grasso do Sul</strain>
        <tissue evidence="2">Salivary glands</tissue>
    </source>
</reference>
<dbReference type="AlphaFoldDB" id="A0A023GCN3"/>
<evidence type="ECO:0000256" key="1">
    <source>
        <dbReference type="SAM" id="SignalP"/>
    </source>
</evidence>
<dbReference type="EMBL" id="GBBM01004988">
    <property type="protein sequence ID" value="JAC30430.1"/>
    <property type="molecule type" value="mRNA"/>
</dbReference>